<accession>A0A650EY77</accession>
<dbReference type="Proteomes" id="UP000423482">
    <property type="component" value="Segment"/>
</dbReference>
<reference evidence="1 2" key="1">
    <citation type="submission" date="2019-04" db="EMBL/GenBank/DDBJ databases">
        <authorList>
            <person name="Pope W.H."/>
            <person name="Garlena R.A."/>
            <person name="Russell D.A."/>
            <person name="Jacobs-Sera D."/>
            <person name="Hatfull G.F."/>
        </authorList>
    </citation>
    <scope>NUCLEOTIDE SEQUENCE [LARGE SCALE GENOMIC DNA]</scope>
</reference>
<evidence type="ECO:0000313" key="2">
    <source>
        <dbReference type="Proteomes" id="UP000423482"/>
    </source>
</evidence>
<dbReference type="GeneID" id="77924385"/>
<protein>
    <submittedName>
        <fullName evidence="1">Uncharacterized protein</fullName>
    </submittedName>
</protein>
<evidence type="ECO:0000313" key="1">
    <source>
        <dbReference type="EMBL" id="QGT55010.1"/>
    </source>
</evidence>
<dbReference type="KEGG" id="vg:77924385"/>
<sequence length="74" mass="8540">MSDYFDRLADLQKEERKVINAQTKLTPSESDDLDQAVQFFRDMDIPSTRASFIRAAVLDAINKVKYSKEQIRGN</sequence>
<gene>
    <name evidence="1" type="primary">17</name>
    <name evidence="1" type="ORF">SEA_FORZA_17</name>
</gene>
<proteinExistence type="predicted"/>
<keyword evidence="2" id="KW-1185">Reference proteome</keyword>
<name>A0A650EY77_9CAUD</name>
<dbReference type="RefSeq" id="YP_010648897.1">
    <property type="nucleotide sequence ID" value="NC_070763.1"/>
</dbReference>
<organism evidence="1 2">
    <name type="scientific">Gordonia phage Forza</name>
    <dbReference type="NCBI Taxonomy" id="2571247"/>
    <lineage>
        <taxon>Viruses</taxon>
        <taxon>Duplodnaviria</taxon>
        <taxon>Heunggongvirae</taxon>
        <taxon>Uroviricota</taxon>
        <taxon>Caudoviricetes</taxon>
        <taxon>Forzavirus</taxon>
        <taxon>Forzavirus forza</taxon>
    </lineage>
</organism>
<dbReference type="EMBL" id="MK814760">
    <property type="protein sequence ID" value="QGT55010.1"/>
    <property type="molecule type" value="Genomic_DNA"/>
</dbReference>